<dbReference type="Proteomes" id="UP001360560">
    <property type="component" value="Unassembled WGS sequence"/>
</dbReference>
<sequence length="68" mass="7907">MLCIVIECFWHVYFKRDEQANVNSVKSKSTVNIYCSKSNFSNLDFSQSLEDLGLSRHQSEVKFTLPMI</sequence>
<dbReference type="EMBL" id="BTFZ01000011">
    <property type="protein sequence ID" value="GMM36184.1"/>
    <property type="molecule type" value="Genomic_DNA"/>
</dbReference>
<reference evidence="1 2" key="1">
    <citation type="journal article" date="2023" name="Elife">
        <title>Identification of key yeast species and microbe-microbe interactions impacting larval growth of Drosophila in the wild.</title>
        <authorList>
            <person name="Mure A."/>
            <person name="Sugiura Y."/>
            <person name="Maeda R."/>
            <person name="Honda K."/>
            <person name="Sakurai N."/>
            <person name="Takahashi Y."/>
            <person name="Watada M."/>
            <person name="Katoh T."/>
            <person name="Gotoh A."/>
            <person name="Gotoh Y."/>
            <person name="Taniguchi I."/>
            <person name="Nakamura K."/>
            <person name="Hayashi T."/>
            <person name="Katayama T."/>
            <person name="Uemura T."/>
            <person name="Hattori Y."/>
        </authorList>
    </citation>
    <scope>NUCLEOTIDE SEQUENCE [LARGE SCALE GENOMIC DNA]</scope>
    <source>
        <strain evidence="1 2">SC-9</strain>
    </source>
</reference>
<comment type="caution">
    <text evidence="1">The sequence shown here is derived from an EMBL/GenBank/DDBJ whole genome shotgun (WGS) entry which is preliminary data.</text>
</comment>
<evidence type="ECO:0000313" key="2">
    <source>
        <dbReference type="Proteomes" id="UP001360560"/>
    </source>
</evidence>
<dbReference type="AlphaFoldDB" id="A0AAV5QND9"/>
<protein>
    <submittedName>
        <fullName evidence="1">Uncharacterized protein</fullName>
    </submittedName>
</protein>
<name>A0AAV5QND9_9ASCO</name>
<dbReference type="GeneID" id="90074159"/>
<organism evidence="1 2">
    <name type="scientific">Saccharomycopsis crataegensis</name>
    <dbReference type="NCBI Taxonomy" id="43959"/>
    <lineage>
        <taxon>Eukaryota</taxon>
        <taxon>Fungi</taxon>
        <taxon>Dikarya</taxon>
        <taxon>Ascomycota</taxon>
        <taxon>Saccharomycotina</taxon>
        <taxon>Saccharomycetes</taxon>
        <taxon>Saccharomycopsidaceae</taxon>
        <taxon>Saccharomycopsis</taxon>
    </lineage>
</organism>
<keyword evidence="2" id="KW-1185">Reference proteome</keyword>
<evidence type="ECO:0000313" key="1">
    <source>
        <dbReference type="EMBL" id="GMM36184.1"/>
    </source>
</evidence>
<dbReference type="RefSeq" id="XP_064853180.1">
    <property type="nucleotide sequence ID" value="XM_064997108.1"/>
</dbReference>
<accession>A0AAV5QND9</accession>
<proteinExistence type="predicted"/>
<gene>
    <name evidence="1" type="ORF">DASC09_035090</name>
</gene>